<evidence type="ECO:0000313" key="3">
    <source>
        <dbReference type="Proteomes" id="UP000054248"/>
    </source>
</evidence>
<dbReference type="PANTHER" id="PTHR10285">
    <property type="entry name" value="URIDINE KINASE"/>
    <property type="match status" value="1"/>
</dbReference>
<dbReference type="SUPFAM" id="SSF52540">
    <property type="entry name" value="P-loop containing nucleoside triphosphate hydrolases"/>
    <property type="match status" value="1"/>
</dbReference>
<reference evidence="2 3" key="1">
    <citation type="submission" date="2014-04" db="EMBL/GenBank/DDBJ databases">
        <authorList>
            <consortium name="DOE Joint Genome Institute"/>
            <person name="Kuo A."/>
            <person name="Girlanda M."/>
            <person name="Perotto S."/>
            <person name="Kohler A."/>
            <person name="Nagy L.G."/>
            <person name="Floudas D."/>
            <person name="Copeland A."/>
            <person name="Barry K.W."/>
            <person name="Cichocki N."/>
            <person name="Veneault-Fourrey C."/>
            <person name="LaButti K."/>
            <person name="Lindquist E.A."/>
            <person name="Lipzen A."/>
            <person name="Lundell T."/>
            <person name="Morin E."/>
            <person name="Murat C."/>
            <person name="Sun H."/>
            <person name="Tunlid A."/>
            <person name="Henrissat B."/>
            <person name="Grigoriev I.V."/>
            <person name="Hibbett D.S."/>
            <person name="Martin F."/>
            <person name="Nordberg H.P."/>
            <person name="Cantor M.N."/>
            <person name="Hua S.X."/>
        </authorList>
    </citation>
    <scope>NUCLEOTIDE SEQUENCE [LARGE SCALE GENOMIC DNA]</scope>
    <source>
        <strain evidence="2 3">MUT 4182</strain>
    </source>
</reference>
<name>A0A0C3QIX4_9AGAM</name>
<accession>A0A0C3QIX4</accession>
<dbReference type="STRING" id="1051891.A0A0C3QIX4"/>
<feature type="region of interest" description="Disordered" evidence="1">
    <location>
        <begin position="185"/>
        <end position="204"/>
    </location>
</feature>
<dbReference type="Proteomes" id="UP000054248">
    <property type="component" value="Unassembled WGS sequence"/>
</dbReference>
<dbReference type="OrthoDB" id="347435at2759"/>
<dbReference type="HOGENOM" id="CLU_056986_1_0_1"/>
<organism evidence="2 3">
    <name type="scientific">Tulasnella calospora MUT 4182</name>
    <dbReference type="NCBI Taxonomy" id="1051891"/>
    <lineage>
        <taxon>Eukaryota</taxon>
        <taxon>Fungi</taxon>
        <taxon>Dikarya</taxon>
        <taxon>Basidiomycota</taxon>
        <taxon>Agaricomycotina</taxon>
        <taxon>Agaricomycetes</taxon>
        <taxon>Cantharellales</taxon>
        <taxon>Tulasnellaceae</taxon>
        <taxon>Tulasnella</taxon>
    </lineage>
</organism>
<protein>
    <recommendedName>
        <fullName evidence="4">P-loop containing nucleoside triphosphate hydrolase protein</fullName>
    </recommendedName>
</protein>
<evidence type="ECO:0000256" key="1">
    <source>
        <dbReference type="SAM" id="MobiDB-lite"/>
    </source>
</evidence>
<keyword evidence="3" id="KW-1185">Reference proteome</keyword>
<dbReference type="AlphaFoldDB" id="A0A0C3QIX4"/>
<dbReference type="InterPro" id="IPR027417">
    <property type="entry name" value="P-loop_NTPase"/>
</dbReference>
<evidence type="ECO:0000313" key="2">
    <source>
        <dbReference type="EMBL" id="KIO25999.1"/>
    </source>
</evidence>
<sequence length="329" mass="36703">MAANPDTSSPDGVKTLAEIIAEHLRDSVRQHWAMPHTTTPLIAAIQGPQGSGKTTAARAVKALLEDWEGYKIVLLSLDDLYLPHDGLRSVAAAHPSNPLLNGRGHPGTHDLELGRDILERLKQRNPEPEDVIILPVFDKSLENGEGDRLPEDLGTKVEPGVELVIVEGWCLGFYPLSDQELEKHHNAVQAQGHESDAAESKRRQPYSLQDLKDINGYLKSYVEVLYPFFTCFAQIIPGPDPIALTYKWRLQQEHDMKALNGGRGMTDEQVQAFVDRYIPGYIFFADGVEKGYNTEIGVEPVLGKFPPWRGHHLRVTIGEQRNVTKVEKL</sequence>
<feature type="compositionally biased region" description="Basic and acidic residues" evidence="1">
    <location>
        <begin position="193"/>
        <end position="202"/>
    </location>
</feature>
<proteinExistence type="predicted"/>
<dbReference type="Gene3D" id="3.40.50.300">
    <property type="entry name" value="P-loop containing nucleotide triphosphate hydrolases"/>
    <property type="match status" value="1"/>
</dbReference>
<dbReference type="EMBL" id="KN823031">
    <property type="protein sequence ID" value="KIO25999.1"/>
    <property type="molecule type" value="Genomic_DNA"/>
</dbReference>
<evidence type="ECO:0008006" key="4">
    <source>
        <dbReference type="Google" id="ProtNLM"/>
    </source>
</evidence>
<gene>
    <name evidence="2" type="ORF">M407DRAFT_205324</name>
</gene>
<reference evidence="3" key="2">
    <citation type="submission" date="2015-01" db="EMBL/GenBank/DDBJ databases">
        <title>Evolutionary Origins and Diversification of the Mycorrhizal Mutualists.</title>
        <authorList>
            <consortium name="DOE Joint Genome Institute"/>
            <consortium name="Mycorrhizal Genomics Consortium"/>
            <person name="Kohler A."/>
            <person name="Kuo A."/>
            <person name="Nagy L.G."/>
            <person name="Floudas D."/>
            <person name="Copeland A."/>
            <person name="Barry K.W."/>
            <person name="Cichocki N."/>
            <person name="Veneault-Fourrey C."/>
            <person name="LaButti K."/>
            <person name="Lindquist E.A."/>
            <person name="Lipzen A."/>
            <person name="Lundell T."/>
            <person name="Morin E."/>
            <person name="Murat C."/>
            <person name="Riley R."/>
            <person name="Ohm R."/>
            <person name="Sun H."/>
            <person name="Tunlid A."/>
            <person name="Henrissat B."/>
            <person name="Grigoriev I.V."/>
            <person name="Hibbett D.S."/>
            <person name="Martin F."/>
        </authorList>
    </citation>
    <scope>NUCLEOTIDE SEQUENCE [LARGE SCALE GENOMIC DNA]</scope>
    <source>
        <strain evidence="3">MUT 4182</strain>
    </source>
</reference>